<feature type="region of interest" description="Disordered" evidence="1">
    <location>
        <begin position="1"/>
        <end position="43"/>
    </location>
</feature>
<dbReference type="EMBL" id="BLLF01002039">
    <property type="protein sequence ID" value="GFH22438.1"/>
    <property type="molecule type" value="Genomic_DNA"/>
</dbReference>
<evidence type="ECO:0000313" key="2">
    <source>
        <dbReference type="EMBL" id="GFH22438.1"/>
    </source>
</evidence>
<proteinExistence type="predicted"/>
<evidence type="ECO:0000256" key="1">
    <source>
        <dbReference type="SAM" id="MobiDB-lite"/>
    </source>
</evidence>
<protein>
    <submittedName>
        <fullName evidence="2">Uncharacterized protein</fullName>
    </submittedName>
</protein>
<name>A0A699ZVZ1_HAELA</name>
<dbReference type="Proteomes" id="UP000485058">
    <property type="component" value="Unassembled WGS sequence"/>
</dbReference>
<feature type="compositionally biased region" description="Polar residues" evidence="1">
    <location>
        <begin position="99"/>
        <end position="119"/>
    </location>
</feature>
<reference evidence="2 3" key="1">
    <citation type="submission" date="2020-02" db="EMBL/GenBank/DDBJ databases">
        <title>Draft genome sequence of Haematococcus lacustris strain NIES-144.</title>
        <authorList>
            <person name="Morimoto D."/>
            <person name="Nakagawa S."/>
            <person name="Yoshida T."/>
            <person name="Sawayama S."/>
        </authorList>
    </citation>
    <scope>NUCLEOTIDE SEQUENCE [LARGE SCALE GENOMIC DNA]</scope>
    <source>
        <strain evidence="2 3">NIES-144</strain>
    </source>
</reference>
<feature type="compositionally biased region" description="Gly residues" evidence="1">
    <location>
        <begin position="1"/>
        <end position="17"/>
    </location>
</feature>
<organism evidence="2 3">
    <name type="scientific">Haematococcus lacustris</name>
    <name type="common">Green alga</name>
    <name type="synonym">Haematococcus pluvialis</name>
    <dbReference type="NCBI Taxonomy" id="44745"/>
    <lineage>
        <taxon>Eukaryota</taxon>
        <taxon>Viridiplantae</taxon>
        <taxon>Chlorophyta</taxon>
        <taxon>core chlorophytes</taxon>
        <taxon>Chlorophyceae</taxon>
        <taxon>CS clade</taxon>
        <taxon>Chlamydomonadales</taxon>
        <taxon>Haematococcaceae</taxon>
        <taxon>Haematococcus</taxon>
    </lineage>
</organism>
<gene>
    <name evidence="2" type="ORF">HaLaN_19907</name>
</gene>
<feature type="region of interest" description="Disordered" evidence="1">
    <location>
        <begin position="79"/>
        <end position="163"/>
    </location>
</feature>
<feature type="compositionally biased region" description="Pro residues" evidence="1">
    <location>
        <begin position="27"/>
        <end position="39"/>
    </location>
</feature>
<keyword evidence="3" id="KW-1185">Reference proteome</keyword>
<comment type="caution">
    <text evidence="2">The sequence shown here is derived from an EMBL/GenBank/DDBJ whole genome shotgun (WGS) entry which is preliminary data.</text>
</comment>
<accession>A0A699ZVZ1</accession>
<evidence type="ECO:0000313" key="3">
    <source>
        <dbReference type="Proteomes" id="UP000485058"/>
    </source>
</evidence>
<dbReference type="AlphaFoldDB" id="A0A699ZVZ1"/>
<feature type="compositionally biased region" description="Polar residues" evidence="1">
    <location>
        <begin position="132"/>
        <end position="151"/>
    </location>
</feature>
<sequence>MTQGSGAGRQAGWGQGVGAAAASSSPVWPPSPRLTPPPSTAYTALLPLPPAWPPADEPGGRCCWDYLLGGVCGPRGLRGPEEETRGLPVSPLAHPPTIGTPSSLNDPDASYSLSFSSPPTWDAGASPKLGSSALSGRRTSSEPACSTSRSSMPRPWRPLPSHTALTACSGQQGQQQRCPVFTWPAPGLPGQPVTRRQPGLQEWQLLVATVGRCWPLAGCCCAALYSGS</sequence>